<evidence type="ECO:0000256" key="3">
    <source>
        <dbReference type="ARBA" id="ARBA00022833"/>
    </source>
</evidence>
<evidence type="ECO:0000256" key="1">
    <source>
        <dbReference type="ARBA" id="ARBA00022723"/>
    </source>
</evidence>
<dbReference type="InterPro" id="IPR049548">
    <property type="entry name" value="Sina-like_RING"/>
</dbReference>
<sequence length="496" mass="54417">MAEVTSESKETSNIMDELAHSDSVRKLIECPVCLELPLPPIYVCAKGHIVCNSCQARTYSCPLCRENYSTTRGFVAEGIIEQCMLRCKFADHGCPLTMRGSALVDHLDVCDYRPVICVDCGGKLIDFDGYEDHLLKFHRINGISQSRAYVIYSMNLTHRIHFGEKCCWPQYYLKAFGQTFLLRLYATHWFVCAWLSLLGPKSDCSKYEVILEFHPTSNDTVVHTWQGPVNHFRDDPPKEIYLQGRGLITPLETLMEIAPVANDHAEWLYNIEILEANLVEDKLDCDCDTTTSTETNSGENSLEINHEERSPVISATKRPTEGESGLDGNTQASARAIPDAAVNNGSSNSARVVLRVPSSPMYNFADTPRRISTPLRTPTSTMSINANGNPGNTTILSPGPAVLSPSTSTLAAAATVTSVVPTPSSLMENFEASSSAPYSSYGSTSSQGAVSVTTGRSTSRLLRRASSLCAFLQGTNRASYGLNEEDWICSSESEEE</sequence>
<dbReference type="InterPro" id="IPR004162">
    <property type="entry name" value="SINA-like_animal"/>
</dbReference>
<dbReference type="InterPro" id="IPR013083">
    <property type="entry name" value="Znf_RING/FYVE/PHD"/>
</dbReference>
<dbReference type="Pfam" id="PF21362">
    <property type="entry name" value="Sina_RING"/>
    <property type="match status" value="1"/>
</dbReference>
<gene>
    <name evidence="7" type="ORF">ODALV1_LOCUS12980</name>
</gene>
<organism evidence="7 8">
    <name type="scientific">Orchesella dallaii</name>
    <dbReference type="NCBI Taxonomy" id="48710"/>
    <lineage>
        <taxon>Eukaryota</taxon>
        <taxon>Metazoa</taxon>
        <taxon>Ecdysozoa</taxon>
        <taxon>Arthropoda</taxon>
        <taxon>Hexapoda</taxon>
        <taxon>Collembola</taxon>
        <taxon>Entomobryomorpha</taxon>
        <taxon>Entomobryoidea</taxon>
        <taxon>Orchesellidae</taxon>
        <taxon>Orchesellinae</taxon>
        <taxon>Orchesella</taxon>
    </lineage>
</organism>
<dbReference type="Gene3D" id="3.30.40.10">
    <property type="entry name" value="Zinc/RING finger domain, C3HC4 (zinc finger)"/>
    <property type="match status" value="2"/>
</dbReference>
<dbReference type="PROSITE" id="PS50089">
    <property type="entry name" value="ZF_RING_2"/>
    <property type="match status" value="1"/>
</dbReference>
<evidence type="ECO:0000256" key="4">
    <source>
        <dbReference type="PROSITE-ProRule" id="PRU00175"/>
    </source>
</evidence>
<dbReference type="Gene3D" id="2.60.210.10">
    <property type="entry name" value="Apoptosis, Tumor Necrosis Factor Receptor Associated Protein 2, Chain A"/>
    <property type="match status" value="1"/>
</dbReference>
<keyword evidence="8" id="KW-1185">Reference proteome</keyword>
<evidence type="ECO:0000256" key="5">
    <source>
        <dbReference type="SAM" id="MobiDB-lite"/>
    </source>
</evidence>
<dbReference type="SUPFAM" id="SSF57850">
    <property type="entry name" value="RING/U-box"/>
    <property type="match status" value="1"/>
</dbReference>
<keyword evidence="3" id="KW-0862">Zinc</keyword>
<reference evidence="7 8" key="1">
    <citation type="submission" date="2024-08" db="EMBL/GenBank/DDBJ databases">
        <authorList>
            <person name="Cucini C."/>
            <person name="Frati F."/>
        </authorList>
    </citation>
    <scope>NUCLEOTIDE SEQUENCE [LARGE SCALE GENOMIC DNA]</scope>
</reference>
<dbReference type="EMBL" id="CAXLJM020000040">
    <property type="protein sequence ID" value="CAL8108442.1"/>
    <property type="molecule type" value="Genomic_DNA"/>
</dbReference>
<comment type="caution">
    <text evidence="7">The sequence shown here is derived from an EMBL/GenBank/DDBJ whole genome shotgun (WGS) entry which is preliminary data.</text>
</comment>
<feature type="region of interest" description="Disordered" evidence="5">
    <location>
        <begin position="365"/>
        <end position="391"/>
    </location>
</feature>
<evidence type="ECO:0000259" key="6">
    <source>
        <dbReference type="PROSITE" id="PS50089"/>
    </source>
</evidence>
<feature type="domain" description="RING-type" evidence="6">
    <location>
        <begin position="30"/>
        <end position="65"/>
    </location>
</feature>
<protein>
    <recommendedName>
        <fullName evidence="6">RING-type domain-containing protein</fullName>
    </recommendedName>
</protein>
<dbReference type="SUPFAM" id="SSF49599">
    <property type="entry name" value="TRAF domain-like"/>
    <property type="match status" value="1"/>
</dbReference>
<keyword evidence="1" id="KW-0479">Metal-binding</keyword>
<accession>A0ABP1QM28</accession>
<keyword evidence="2 4" id="KW-0863">Zinc-finger</keyword>
<feature type="region of interest" description="Disordered" evidence="5">
    <location>
        <begin position="289"/>
        <end position="330"/>
    </location>
</feature>
<dbReference type="InterPro" id="IPR008974">
    <property type="entry name" value="TRAF-like"/>
</dbReference>
<dbReference type="Proteomes" id="UP001642540">
    <property type="component" value="Unassembled WGS sequence"/>
</dbReference>
<name>A0ABP1QM28_9HEXA</name>
<dbReference type="CDD" id="cd16571">
    <property type="entry name" value="RING-HC_SIAHs"/>
    <property type="match status" value="1"/>
</dbReference>
<evidence type="ECO:0000313" key="8">
    <source>
        <dbReference type="Proteomes" id="UP001642540"/>
    </source>
</evidence>
<proteinExistence type="predicted"/>
<feature type="compositionally biased region" description="Polar residues" evidence="5">
    <location>
        <begin position="374"/>
        <end position="391"/>
    </location>
</feature>
<feature type="compositionally biased region" description="Low complexity" evidence="5">
    <location>
        <begin position="289"/>
        <end position="303"/>
    </location>
</feature>
<dbReference type="PANTHER" id="PTHR45877">
    <property type="entry name" value="E3 UBIQUITIN-PROTEIN LIGASE SIAH2"/>
    <property type="match status" value="1"/>
</dbReference>
<dbReference type="InterPro" id="IPR001841">
    <property type="entry name" value="Znf_RING"/>
</dbReference>
<dbReference type="PANTHER" id="PTHR45877:SF2">
    <property type="entry name" value="E3 UBIQUITIN-PROTEIN LIGASE SINA-RELATED"/>
    <property type="match status" value="1"/>
</dbReference>
<evidence type="ECO:0000256" key="2">
    <source>
        <dbReference type="ARBA" id="ARBA00022771"/>
    </source>
</evidence>
<evidence type="ECO:0000313" key="7">
    <source>
        <dbReference type="EMBL" id="CAL8108442.1"/>
    </source>
</evidence>